<name>A0A0S7YHT1_UNCT6</name>
<dbReference type="SUPFAM" id="SSF49785">
    <property type="entry name" value="Galactose-binding domain-like"/>
    <property type="match status" value="1"/>
</dbReference>
<evidence type="ECO:0000313" key="3">
    <source>
        <dbReference type="Proteomes" id="UP000051012"/>
    </source>
</evidence>
<organism evidence="2 3">
    <name type="scientific">candidate division TA06 bacterium DG_78</name>
    <dbReference type="NCBI Taxonomy" id="1703772"/>
    <lineage>
        <taxon>Bacteria</taxon>
        <taxon>Bacteria division TA06</taxon>
    </lineage>
</organism>
<keyword evidence="1" id="KW-0732">Signal</keyword>
<dbReference type="InterPro" id="IPR026444">
    <property type="entry name" value="Secre_tail"/>
</dbReference>
<protein>
    <recommendedName>
        <fullName evidence="4">Secretion system C-terminal sorting domain-containing protein</fullName>
    </recommendedName>
</protein>
<evidence type="ECO:0008006" key="4">
    <source>
        <dbReference type="Google" id="ProtNLM"/>
    </source>
</evidence>
<dbReference type="AlphaFoldDB" id="A0A0S7YHT1"/>
<proteinExistence type="predicted"/>
<comment type="caution">
    <text evidence="2">The sequence shown here is derived from an EMBL/GenBank/DDBJ whole genome shotgun (WGS) entry which is preliminary data.</text>
</comment>
<sequence>MNSNIKNVLTVTVATFMLLVASTPSLLSAQIGGQQHHPVMPPSWPDKKDIYETLFGVDVNYPDDIDKMLLTTDLEITAEGSYSGTAQDGAFTTDVLNYTMIDVETVLPHLNPDQQNYVLEHNLTGGLVRGDFTSNLATVSSVVCLAFSQDINSTREHRLWVIGYAPAPTEIPPDFWDQYFFDLMRGDGGDRGDKPPLFTCPPGYKLKSAQCYNDVVQECNDWIASEVNWANAQIDLAGQALEDDLHDIGESELTCNMWISLAMGPYGLILDGATLIAIAGAFANYNSTVDDIIAEMEANIAAINELFAAEGIEKCCIKAPPLPGIGADGSVTLIFKIKRSGGGNNGGDGTILRALLSVMDQTEFNSWAGDVDQGLGFVDEDGVLFSLYNSRQLLIKENSVNSIDIGQSIDESFTVNSPNPIRVSVAWTDKEAGCCSRLKNDLDVILKAPNGIDYHGNVFSEGQSVPNPITWDTRNTDENFVIDNPIPGEWQLTVVAQELPHGPQSYVYAITGDISKTQNGEENLITPSETKTIVSFNSITKGNINLSIILSVPTHVDAQVFDPTGRLVATILDSDIPAGENVFQYKSNLPNGVYFVKVTAGKTTMTGKVMIVR</sequence>
<dbReference type="Gene3D" id="2.60.120.380">
    <property type="match status" value="1"/>
</dbReference>
<gene>
    <name evidence="2" type="ORF">AMJ52_01465</name>
</gene>
<reference evidence="2 3" key="1">
    <citation type="journal article" date="2015" name="Microbiome">
        <title>Genomic resolution of linkages in carbon, nitrogen, and sulfur cycling among widespread estuary sediment bacteria.</title>
        <authorList>
            <person name="Baker B.J."/>
            <person name="Lazar C.S."/>
            <person name="Teske A.P."/>
            <person name="Dick G.J."/>
        </authorList>
    </citation>
    <scope>NUCLEOTIDE SEQUENCE [LARGE SCALE GENOMIC DNA]</scope>
    <source>
        <strain evidence="2">DG_78</strain>
    </source>
</reference>
<dbReference type="InterPro" id="IPR008979">
    <property type="entry name" value="Galactose-bd-like_sf"/>
</dbReference>
<accession>A0A0S7YHT1</accession>
<dbReference type="EMBL" id="LJNI01000011">
    <property type="protein sequence ID" value="KPJ74214.1"/>
    <property type="molecule type" value="Genomic_DNA"/>
</dbReference>
<dbReference type="Proteomes" id="UP000051012">
    <property type="component" value="Unassembled WGS sequence"/>
</dbReference>
<dbReference type="NCBIfam" id="TIGR04183">
    <property type="entry name" value="Por_Secre_tail"/>
    <property type="match status" value="1"/>
</dbReference>
<evidence type="ECO:0000256" key="1">
    <source>
        <dbReference type="SAM" id="SignalP"/>
    </source>
</evidence>
<feature type="signal peptide" evidence="1">
    <location>
        <begin position="1"/>
        <end position="29"/>
    </location>
</feature>
<evidence type="ECO:0000313" key="2">
    <source>
        <dbReference type="EMBL" id="KPJ74214.1"/>
    </source>
</evidence>
<feature type="chain" id="PRO_5006640640" description="Secretion system C-terminal sorting domain-containing protein" evidence="1">
    <location>
        <begin position="30"/>
        <end position="613"/>
    </location>
</feature>